<evidence type="ECO:0000313" key="2">
    <source>
        <dbReference type="Proteomes" id="UP000324326"/>
    </source>
</evidence>
<comment type="caution">
    <text evidence="1">The sequence shown here is derived from an EMBL/GenBank/DDBJ whole genome shotgun (WGS) entry which is preliminary data.</text>
</comment>
<proteinExistence type="predicted"/>
<sequence>MRDHMRLQQIAINELNKEIDNFHKKDRAVFRDDEFDNEKYVKKCEVDDELIQFIYYYDLRKVGKVVTQIIK</sequence>
<reference evidence="1 2" key="1">
    <citation type="submission" date="2018-08" db="EMBL/GenBank/DDBJ databases">
        <title>Bacillus phenotypic plasticity.</title>
        <authorList>
            <person name="Hurtado E."/>
        </authorList>
    </citation>
    <scope>NUCLEOTIDE SEQUENCE [LARGE SCALE GENOMIC DNA]</scope>
    <source>
        <strain evidence="1 2">427</strain>
    </source>
</reference>
<dbReference type="AlphaFoldDB" id="A0A5M8RIQ1"/>
<dbReference type="RefSeq" id="WP_150196151.1">
    <property type="nucleotide sequence ID" value="NZ_QSND01000007.1"/>
</dbReference>
<protein>
    <submittedName>
        <fullName evidence="1">Uncharacterized protein</fullName>
    </submittedName>
</protein>
<name>A0A5M8RIQ1_9BACI</name>
<accession>A0A5M8RIQ1</accession>
<dbReference type="EMBL" id="QSND01000007">
    <property type="protein sequence ID" value="KAA6446933.1"/>
    <property type="molecule type" value="Genomic_DNA"/>
</dbReference>
<dbReference type="Proteomes" id="UP000324326">
    <property type="component" value="Unassembled WGS sequence"/>
</dbReference>
<evidence type="ECO:0000313" key="1">
    <source>
        <dbReference type="EMBL" id="KAA6446933.1"/>
    </source>
</evidence>
<gene>
    <name evidence="1" type="ORF">DX927_23050</name>
</gene>
<organism evidence="1 2">
    <name type="scientific">Bacillus swezeyi</name>
    <dbReference type="NCBI Taxonomy" id="1925020"/>
    <lineage>
        <taxon>Bacteria</taxon>
        <taxon>Bacillati</taxon>
        <taxon>Bacillota</taxon>
        <taxon>Bacilli</taxon>
        <taxon>Bacillales</taxon>
        <taxon>Bacillaceae</taxon>
        <taxon>Bacillus</taxon>
    </lineage>
</organism>